<evidence type="ECO:0000256" key="6">
    <source>
        <dbReference type="SAM" id="MobiDB-lite"/>
    </source>
</evidence>
<dbReference type="InterPro" id="IPR007274">
    <property type="entry name" value="Cop_transporter"/>
</dbReference>
<evidence type="ECO:0000256" key="4">
    <source>
        <dbReference type="ARBA" id="ARBA00023136"/>
    </source>
</evidence>
<proteinExistence type="inferred from homology"/>
<dbReference type="EMBL" id="JAPTSV010000014">
    <property type="protein sequence ID" value="KAJ1520681.1"/>
    <property type="molecule type" value="Genomic_DNA"/>
</dbReference>
<feature type="transmembrane region" description="Helical" evidence="5">
    <location>
        <begin position="26"/>
        <end position="44"/>
    </location>
</feature>
<evidence type="ECO:0000313" key="7">
    <source>
        <dbReference type="EMBL" id="KAJ1520681.1"/>
    </source>
</evidence>
<keyword evidence="3 5" id="KW-1133">Transmembrane helix</keyword>
<keyword evidence="5" id="KW-0186">Copper</keyword>
<protein>
    <recommendedName>
        <fullName evidence="5">Copper transport protein</fullName>
    </recommendedName>
</protein>
<dbReference type="PANTHER" id="PTHR12483:SF27">
    <property type="entry name" value="COPPER TRANSPORT PROTEIN CTR1"/>
    <property type="match status" value="1"/>
</dbReference>
<reference evidence="7" key="1">
    <citation type="submission" date="2022-12" db="EMBL/GenBank/DDBJ databases">
        <title>Chromosome-level genome assembly of the bean flower thrips Megalurothrips usitatus.</title>
        <authorList>
            <person name="Ma L."/>
            <person name="Liu Q."/>
            <person name="Li H."/>
            <person name="Cai W."/>
        </authorList>
    </citation>
    <scope>NUCLEOTIDE SEQUENCE</scope>
    <source>
        <strain evidence="7">Cailab_2022a</strain>
    </source>
</reference>
<comment type="similarity">
    <text evidence="5">Belongs to the copper transporter (Ctr) (TC 1.A.56) family. SLC31A subfamily.</text>
</comment>
<dbReference type="GO" id="GO:0005886">
    <property type="term" value="C:plasma membrane"/>
    <property type="evidence" value="ECO:0007669"/>
    <property type="project" value="TreeGrafter"/>
</dbReference>
<evidence type="ECO:0000256" key="1">
    <source>
        <dbReference type="ARBA" id="ARBA00004141"/>
    </source>
</evidence>
<sequence length="191" mass="20981">MHMTFWFSPDLGTFLFEGFNVKTTRAFTATCVGLAAMTVFLEILKFWRMKAKQKAQLRQSRTAPGGSETSALLTNSRLRGKVERILHVTSEVVMYFTQEAINWIVMLAVMGYNGYIFLSVVAGAGLGYALFGESTAHAKIQNVKMKAAMISCGECQVKDEADEENAPGQSDPPAESQPDSMVPSTSTHCHL</sequence>
<name>A0AAV7X808_9NEOP</name>
<dbReference type="AlphaFoldDB" id="A0AAV7X808"/>
<keyword evidence="4 5" id="KW-0472">Membrane</keyword>
<keyword evidence="8" id="KW-1185">Reference proteome</keyword>
<comment type="caution">
    <text evidence="7">The sequence shown here is derived from an EMBL/GenBank/DDBJ whole genome shotgun (WGS) entry which is preliminary data.</text>
</comment>
<keyword evidence="2 5" id="KW-0812">Transmembrane</keyword>
<feature type="compositionally biased region" description="Polar residues" evidence="6">
    <location>
        <begin position="177"/>
        <end position="191"/>
    </location>
</feature>
<keyword evidence="5" id="KW-0406">Ion transport</keyword>
<keyword evidence="5" id="KW-0813">Transport</keyword>
<evidence type="ECO:0000256" key="5">
    <source>
        <dbReference type="RuleBase" id="RU367022"/>
    </source>
</evidence>
<dbReference type="GO" id="GO:0005375">
    <property type="term" value="F:copper ion transmembrane transporter activity"/>
    <property type="evidence" value="ECO:0007669"/>
    <property type="project" value="UniProtKB-UniRule"/>
</dbReference>
<gene>
    <name evidence="7" type="ORF">ONE63_003785</name>
</gene>
<dbReference type="PANTHER" id="PTHR12483">
    <property type="entry name" value="SOLUTE CARRIER FAMILY 31 COPPER TRANSPORTERS"/>
    <property type="match status" value="1"/>
</dbReference>
<comment type="subcellular location">
    <subcellularLocation>
        <location evidence="1 5">Membrane</location>
        <topology evidence="1 5">Multi-pass membrane protein</topology>
    </subcellularLocation>
</comment>
<keyword evidence="5" id="KW-0187">Copper transport</keyword>
<evidence type="ECO:0000256" key="2">
    <source>
        <dbReference type="ARBA" id="ARBA00022692"/>
    </source>
</evidence>
<feature type="transmembrane region" description="Helical" evidence="5">
    <location>
        <begin position="112"/>
        <end position="131"/>
    </location>
</feature>
<dbReference type="Proteomes" id="UP001075354">
    <property type="component" value="Chromosome 14"/>
</dbReference>
<dbReference type="Pfam" id="PF04145">
    <property type="entry name" value="Ctr"/>
    <property type="match status" value="1"/>
</dbReference>
<evidence type="ECO:0000313" key="8">
    <source>
        <dbReference type="Proteomes" id="UP001075354"/>
    </source>
</evidence>
<accession>A0AAV7X808</accession>
<organism evidence="7 8">
    <name type="scientific">Megalurothrips usitatus</name>
    <name type="common">bean blossom thrips</name>
    <dbReference type="NCBI Taxonomy" id="439358"/>
    <lineage>
        <taxon>Eukaryota</taxon>
        <taxon>Metazoa</taxon>
        <taxon>Ecdysozoa</taxon>
        <taxon>Arthropoda</taxon>
        <taxon>Hexapoda</taxon>
        <taxon>Insecta</taxon>
        <taxon>Pterygota</taxon>
        <taxon>Neoptera</taxon>
        <taxon>Paraneoptera</taxon>
        <taxon>Thysanoptera</taxon>
        <taxon>Terebrantia</taxon>
        <taxon>Thripoidea</taxon>
        <taxon>Thripidae</taxon>
        <taxon>Megalurothrips</taxon>
    </lineage>
</organism>
<feature type="region of interest" description="Disordered" evidence="6">
    <location>
        <begin position="159"/>
        <end position="191"/>
    </location>
</feature>
<evidence type="ECO:0000256" key="3">
    <source>
        <dbReference type="ARBA" id="ARBA00022989"/>
    </source>
</evidence>